<dbReference type="OMA" id="FIVNTEY"/>
<comment type="subcellular location">
    <subcellularLocation>
        <location evidence="1">Membrane</location>
        <topology evidence="1">Multi-pass membrane protein</topology>
    </subcellularLocation>
</comment>
<name>A0A7M7N491_STRPU</name>
<feature type="transmembrane region" description="Helical" evidence="5">
    <location>
        <begin position="399"/>
        <end position="421"/>
    </location>
</feature>
<dbReference type="RefSeq" id="XP_030830922.1">
    <property type="nucleotide sequence ID" value="XM_030975062.1"/>
</dbReference>
<dbReference type="PANTHER" id="PTHR11785:SF512">
    <property type="entry name" value="SOBREMESA, ISOFORM B"/>
    <property type="match status" value="1"/>
</dbReference>
<organism evidence="6 7">
    <name type="scientific">Strongylocentrotus purpuratus</name>
    <name type="common">Purple sea urchin</name>
    <dbReference type="NCBI Taxonomy" id="7668"/>
    <lineage>
        <taxon>Eukaryota</taxon>
        <taxon>Metazoa</taxon>
        <taxon>Echinodermata</taxon>
        <taxon>Eleutherozoa</taxon>
        <taxon>Echinozoa</taxon>
        <taxon>Echinoidea</taxon>
        <taxon>Euechinoidea</taxon>
        <taxon>Echinacea</taxon>
        <taxon>Camarodonta</taxon>
        <taxon>Echinidea</taxon>
        <taxon>Strongylocentrotidae</taxon>
        <taxon>Strongylocentrotus</taxon>
    </lineage>
</organism>
<evidence type="ECO:0000313" key="7">
    <source>
        <dbReference type="Proteomes" id="UP000007110"/>
    </source>
</evidence>
<feature type="transmembrane region" description="Helical" evidence="5">
    <location>
        <begin position="167"/>
        <end position="189"/>
    </location>
</feature>
<evidence type="ECO:0000256" key="1">
    <source>
        <dbReference type="ARBA" id="ARBA00004141"/>
    </source>
</evidence>
<dbReference type="GO" id="GO:0003333">
    <property type="term" value="P:amino acid transmembrane transport"/>
    <property type="evidence" value="ECO:0000318"/>
    <property type="project" value="GO_Central"/>
</dbReference>
<feature type="transmembrane region" description="Helical" evidence="5">
    <location>
        <begin position="76"/>
        <end position="97"/>
    </location>
</feature>
<keyword evidence="2 5" id="KW-0812">Transmembrane</keyword>
<evidence type="ECO:0000256" key="5">
    <source>
        <dbReference type="SAM" id="Phobius"/>
    </source>
</evidence>
<sequence length="524" mass="58550">MEDGYTEKATHGSMHRTRTATILSAISARFWRKNSSTVILSRRLGLGSTVSLLLGIMIGTGIFISPRGVLAYSGSFGASLIVWFLCGVIATIGSLIFSELALMFPKSGGDHTYLHETYGNVLAFLHGWGALLVLKPMSLAISSIVMGEYIFYPYFSDTLCYRDDTMVRLHAATFIIFLMLVHGSGLKLISKLQVIFTGLNVFTLLLIILNGMINISLGYTHYLNVSSSFEGTNKNVFSFGMAFFSGMFAYEGWNTLTYTMEEMKEPAKTLPRAIMIAMPTITVLYVLVNVSYYTVLSPEDVLDAEALATSFSRHTTRSTSLLQSLLPFLVCCAAFGSANGICYTYSRMAVALGREGHMPQIIGMVNPDTMSPNFSLFLMGFISIMTLLLPVSLEHMIEFFSFAIWLSYFLISISVLILRYTRPDFHRPFKVHWILPILMAAASLFFIVASFFAAFGPLELLIVSMVIVAGLIVYVPFLYYKYQPPFMDKITIWVQLFLFIVNTEYKPPENFPIYDDGSENDSNM</sequence>
<dbReference type="Pfam" id="PF13520">
    <property type="entry name" value="AA_permease_2"/>
    <property type="match status" value="1"/>
</dbReference>
<dbReference type="InterPro" id="IPR050598">
    <property type="entry name" value="AminoAcid_Transporter"/>
</dbReference>
<dbReference type="GeneID" id="591610"/>
<feature type="transmembrane region" description="Helical" evidence="5">
    <location>
        <begin position="235"/>
        <end position="253"/>
    </location>
</feature>
<dbReference type="AlphaFoldDB" id="A0A7M7N491"/>
<dbReference type="OrthoDB" id="5982228at2759"/>
<keyword evidence="3 5" id="KW-1133">Transmembrane helix</keyword>
<dbReference type="EnsemblMetazoa" id="XM_030975062">
    <property type="protein sequence ID" value="XP_030830922"/>
    <property type="gene ID" value="LOC591610"/>
</dbReference>
<feature type="transmembrane region" description="Helical" evidence="5">
    <location>
        <begin position="44"/>
        <end position="64"/>
    </location>
</feature>
<dbReference type="GO" id="GO:0015179">
    <property type="term" value="F:L-amino acid transmembrane transporter activity"/>
    <property type="evidence" value="ECO:0000318"/>
    <property type="project" value="GO_Central"/>
</dbReference>
<dbReference type="GO" id="GO:0016020">
    <property type="term" value="C:membrane"/>
    <property type="evidence" value="ECO:0007669"/>
    <property type="project" value="UniProtKB-SubCell"/>
</dbReference>
<feature type="transmembrane region" description="Helical" evidence="5">
    <location>
        <begin position="325"/>
        <end position="345"/>
    </location>
</feature>
<dbReference type="InParanoid" id="A0A7M7N491"/>
<feature type="transmembrane region" description="Helical" evidence="5">
    <location>
        <begin position="201"/>
        <end position="223"/>
    </location>
</feature>
<protein>
    <submittedName>
        <fullName evidence="6">Uncharacterized protein</fullName>
    </submittedName>
</protein>
<evidence type="ECO:0000256" key="3">
    <source>
        <dbReference type="ARBA" id="ARBA00022989"/>
    </source>
</evidence>
<dbReference type="KEGG" id="spu:591610"/>
<reference evidence="7" key="1">
    <citation type="submission" date="2015-02" db="EMBL/GenBank/DDBJ databases">
        <title>Genome sequencing for Strongylocentrotus purpuratus.</title>
        <authorList>
            <person name="Murali S."/>
            <person name="Liu Y."/>
            <person name="Vee V."/>
            <person name="English A."/>
            <person name="Wang M."/>
            <person name="Skinner E."/>
            <person name="Han Y."/>
            <person name="Muzny D.M."/>
            <person name="Worley K.C."/>
            <person name="Gibbs R.A."/>
        </authorList>
    </citation>
    <scope>NUCLEOTIDE SEQUENCE</scope>
</reference>
<feature type="transmembrane region" description="Helical" evidence="5">
    <location>
        <begin position="461"/>
        <end position="480"/>
    </location>
</feature>
<dbReference type="PIRSF" id="PIRSF006060">
    <property type="entry name" value="AA_transporter"/>
    <property type="match status" value="1"/>
</dbReference>
<dbReference type="InterPro" id="IPR002293">
    <property type="entry name" value="AA/rel_permease1"/>
</dbReference>
<dbReference type="Gene3D" id="1.20.1740.10">
    <property type="entry name" value="Amino acid/polyamine transporter I"/>
    <property type="match status" value="1"/>
</dbReference>
<reference evidence="6" key="2">
    <citation type="submission" date="2021-01" db="UniProtKB">
        <authorList>
            <consortium name="EnsemblMetazoa"/>
        </authorList>
    </citation>
    <scope>IDENTIFICATION</scope>
</reference>
<dbReference type="Proteomes" id="UP000007110">
    <property type="component" value="Unassembled WGS sequence"/>
</dbReference>
<evidence type="ECO:0000256" key="2">
    <source>
        <dbReference type="ARBA" id="ARBA00022692"/>
    </source>
</evidence>
<keyword evidence="4 5" id="KW-0472">Membrane</keyword>
<feature type="transmembrane region" description="Helical" evidence="5">
    <location>
        <begin position="433"/>
        <end position="455"/>
    </location>
</feature>
<accession>A0A7M7N491</accession>
<evidence type="ECO:0000313" key="6">
    <source>
        <dbReference type="EnsemblMetazoa" id="XP_030830922"/>
    </source>
</evidence>
<keyword evidence="7" id="KW-1185">Reference proteome</keyword>
<dbReference type="PANTHER" id="PTHR11785">
    <property type="entry name" value="AMINO ACID TRANSPORTER"/>
    <property type="match status" value="1"/>
</dbReference>
<feature type="transmembrane region" description="Helical" evidence="5">
    <location>
        <begin position="374"/>
        <end position="393"/>
    </location>
</feature>
<evidence type="ECO:0000256" key="4">
    <source>
        <dbReference type="ARBA" id="ARBA00023136"/>
    </source>
</evidence>
<feature type="transmembrane region" description="Helical" evidence="5">
    <location>
        <begin position="274"/>
        <end position="295"/>
    </location>
</feature>
<proteinExistence type="predicted"/>